<comment type="caution">
    <text evidence="2">The sequence shown here is derived from an EMBL/GenBank/DDBJ whole genome shotgun (WGS) entry which is preliminary data.</text>
</comment>
<accession>A0AAW1FSK8</accession>
<reference evidence="2 3" key="1">
    <citation type="journal article" date="2024" name="Genome Biol. Evol.">
        <title>Chromosome-level genome assembly of the viviparous eelpout Zoarces viviparus.</title>
        <authorList>
            <person name="Fuhrmann N."/>
            <person name="Brasseur M.V."/>
            <person name="Bakowski C.E."/>
            <person name="Podsiadlowski L."/>
            <person name="Prost S."/>
            <person name="Krehenwinkel H."/>
            <person name="Mayer C."/>
        </authorList>
    </citation>
    <scope>NUCLEOTIDE SEQUENCE [LARGE SCALE GENOMIC DNA]</scope>
    <source>
        <strain evidence="2">NO-MEL_2022_Ind0_liver</strain>
    </source>
</reference>
<name>A0AAW1FSK8_ZOAVI</name>
<evidence type="ECO:0000313" key="2">
    <source>
        <dbReference type="EMBL" id="KAK9536634.1"/>
    </source>
</evidence>
<dbReference type="Proteomes" id="UP001488805">
    <property type="component" value="Unassembled WGS sequence"/>
</dbReference>
<sequence>MPIHKIPVAAMNSFCAVDPTEGSRRQWQDFSSTRTLPLRWRPRHEKLSVSVSQQDRGKGDHIGPNTQQEFHRSHLTSSKQTGRGNSIRDCEPGG</sequence>
<gene>
    <name evidence="2" type="ORF">VZT92_006401</name>
</gene>
<dbReference type="AlphaFoldDB" id="A0AAW1FSK8"/>
<dbReference type="EMBL" id="JBCEZU010000045">
    <property type="protein sequence ID" value="KAK9536634.1"/>
    <property type="molecule type" value="Genomic_DNA"/>
</dbReference>
<evidence type="ECO:0000313" key="3">
    <source>
        <dbReference type="Proteomes" id="UP001488805"/>
    </source>
</evidence>
<feature type="compositionally biased region" description="Polar residues" evidence="1">
    <location>
        <begin position="75"/>
        <end position="84"/>
    </location>
</feature>
<organism evidence="2 3">
    <name type="scientific">Zoarces viviparus</name>
    <name type="common">Viviparous eelpout</name>
    <name type="synonym">Blennius viviparus</name>
    <dbReference type="NCBI Taxonomy" id="48416"/>
    <lineage>
        <taxon>Eukaryota</taxon>
        <taxon>Metazoa</taxon>
        <taxon>Chordata</taxon>
        <taxon>Craniata</taxon>
        <taxon>Vertebrata</taxon>
        <taxon>Euteleostomi</taxon>
        <taxon>Actinopterygii</taxon>
        <taxon>Neopterygii</taxon>
        <taxon>Teleostei</taxon>
        <taxon>Neoteleostei</taxon>
        <taxon>Acanthomorphata</taxon>
        <taxon>Eupercaria</taxon>
        <taxon>Perciformes</taxon>
        <taxon>Cottioidei</taxon>
        <taxon>Zoarcales</taxon>
        <taxon>Zoarcidae</taxon>
        <taxon>Zoarcinae</taxon>
        <taxon>Zoarces</taxon>
    </lineage>
</organism>
<protein>
    <submittedName>
        <fullName evidence="2">Uncharacterized protein</fullName>
    </submittedName>
</protein>
<feature type="region of interest" description="Disordered" evidence="1">
    <location>
        <begin position="45"/>
        <end position="94"/>
    </location>
</feature>
<proteinExistence type="predicted"/>
<evidence type="ECO:0000256" key="1">
    <source>
        <dbReference type="SAM" id="MobiDB-lite"/>
    </source>
</evidence>
<keyword evidence="3" id="KW-1185">Reference proteome</keyword>